<dbReference type="SUPFAM" id="SSF48264">
    <property type="entry name" value="Cytochrome P450"/>
    <property type="match status" value="1"/>
</dbReference>
<proteinExistence type="predicted"/>
<evidence type="ECO:0000313" key="1">
    <source>
        <dbReference type="EMBL" id="KAL2047633.1"/>
    </source>
</evidence>
<evidence type="ECO:0000313" key="2">
    <source>
        <dbReference type="Proteomes" id="UP001590950"/>
    </source>
</evidence>
<reference evidence="1 2" key="1">
    <citation type="submission" date="2024-09" db="EMBL/GenBank/DDBJ databases">
        <title>Rethinking Asexuality: The Enigmatic Case of Functional Sexual Genes in Lepraria (Stereocaulaceae).</title>
        <authorList>
            <person name="Doellman M."/>
            <person name="Sun Y."/>
            <person name="Barcenas-Pena A."/>
            <person name="Lumbsch H.T."/>
            <person name="Grewe F."/>
        </authorList>
    </citation>
    <scope>NUCLEOTIDE SEQUENCE [LARGE SCALE GENOMIC DNA]</scope>
    <source>
        <strain evidence="1 2">Mercado 3170</strain>
    </source>
</reference>
<protein>
    <submittedName>
        <fullName evidence="1">Uncharacterized protein</fullName>
    </submittedName>
</protein>
<comment type="caution">
    <text evidence="1">The sequence shown here is derived from an EMBL/GenBank/DDBJ whole genome shotgun (WGS) entry which is preliminary data.</text>
</comment>
<gene>
    <name evidence="1" type="ORF">N7G274_000675</name>
</gene>
<accession>A0ABR4AVW7</accession>
<dbReference type="InterPro" id="IPR036396">
    <property type="entry name" value="Cyt_P450_sf"/>
</dbReference>
<dbReference type="EMBL" id="JBEFKJ010000002">
    <property type="protein sequence ID" value="KAL2047633.1"/>
    <property type="molecule type" value="Genomic_DNA"/>
</dbReference>
<name>A0ABR4AVW7_9LECA</name>
<dbReference type="Proteomes" id="UP001590950">
    <property type="component" value="Unassembled WGS sequence"/>
</dbReference>
<dbReference type="Gene3D" id="1.10.630.10">
    <property type="entry name" value="Cytochrome P450"/>
    <property type="match status" value="1"/>
</dbReference>
<keyword evidence="2" id="KW-1185">Reference proteome</keyword>
<organism evidence="1 2">
    <name type="scientific">Stereocaulon virgatum</name>
    <dbReference type="NCBI Taxonomy" id="373712"/>
    <lineage>
        <taxon>Eukaryota</taxon>
        <taxon>Fungi</taxon>
        <taxon>Dikarya</taxon>
        <taxon>Ascomycota</taxon>
        <taxon>Pezizomycotina</taxon>
        <taxon>Lecanoromycetes</taxon>
        <taxon>OSLEUM clade</taxon>
        <taxon>Lecanoromycetidae</taxon>
        <taxon>Lecanorales</taxon>
        <taxon>Lecanorineae</taxon>
        <taxon>Stereocaulaceae</taxon>
        <taxon>Stereocaulon</taxon>
    </lineage>
</organism>
<sequence length="73" mass="8511">MEDTFIIFSKGSRAYLGQYVAVMELKFFVASFINGWNLRLGKETTEEMMNQAEYFLAFPKARECHVVFDKADE</sequence>